<sequence>MKPAVRPKIDNPTRAQITATSILLICFSLLIAPITLIIVLFVLLSSQFDGTALHLQKPRADRKTVLITGGRTNKGLVLLRAFKREGYRVLVAEENSWGQVSLTRFSRAADGYYSLPEPSDEKKGGKEAYKQAIVDIVAHENVDIWVPCSSIFATVEDAEAALEISSAGYNCDTFIQHPDLVNSLHWKDRFMRLCIELGFQVPESQLVTSSEEAINFLFSSQTRQKGYVYILKCVGLDDAGRSDLTLLPLETREKTISHFAKIPVQPSKKIPFVLQRYIGGPEYCTHGVVRDGRLLAFVASRSSDMVLRYIDLESYAKAGHALPERMAETMRNEHEIGKQAEEWTVQFLRRWEKLLREQGKTGKEAELKGHFSFDFLLEESEGRLYPIECNPRTHTAVTLLSENPRLASAYAGELGLGGGPARPTDAVPRCWLSHELPLSVMNLIPDTVAIKLFPIIHPRLRRSSLATYDRVAPENATLSPFPGDGPLTVVFRHLCGLERDVSFDYSDPVPFFVLAHIQIPWILATLLWQGGGWSRINTSTARVYAC</sequence>
<proteinExistence type="predicted"/>
<evidence type="ECO:0000256" key="2">
    <source>
        <dbReference type="SAM" id="Phobius"/>
    </source>
</evidence>
<keyword evidence="2" id="KW-0812">Transmembrane</keyword>
<evidence type="ECO:0000256" key="1">
    <source>
        <dbReference type="PROSITE-ProRule" id="PRU00409"/>
    </source>
</evidence>
<dbReference type="SUPFAM" id="SSF56059">
    <property type="entry name" value="Glutathione synthetase ATP-binding domain-like"/>
    <property type="match status" value="1"/>
</dbReference>
<keyword evidence="2" id="KW-1133">Transmembrane helix</keyword>
<dbReference type="OrthoDB" id="186626at2759"/>
<keyword evidence="1" id="KW-0547">Nucleotide-binding</keyword>
<dbReference type="AlphaFoldDB" id="A0A165SHL5"/>
<feature type="transmembrane region" description="Helical" evidence="2">
    <location>
        <begin position="21"/>
        <end position="44"/>
    </location>
</feature>
<organism evidence="4 5">
    <name type="scientific">Neolentinus lepideus HHB14362 ss-1</name>
    <dbReference type="NCBI Taxonomy" id="1314782"/>
    <lineage>
        <taxon>Eukaryota</taxon>
        <taxon>Fungi</taxon>
        <taxon>Dikarya</taxon>
        <taxon>Basidiomycota</taxon>
        <taxon>Agaricomycotina</taxon>
        <taxon>Agaricomycetes</taxon>
        <taxon>Gloeophyllales</taxon>
        <taxon>Gloeophyllaceae</taxon>
        <taxon>Neolentinus</taxon>
    </lineage>
</organism>
<keyword evidence="1" id="KW-0067">ATP-binding</keyword>
<accession>A0A165SHL5</accession>
<dbReference type="Proteomes" id="UP000076761">
    <property type="component" value="Unassembled WGS sequence"/>
</dbReference>
<dbReference type="PROSITE" id="PS50975">
    <property type="entry name" value="ATP_GRASP"/>
    <property type="match status" value="1"/>
</dbReference>
<feature type="domain" description="ATP-grasp" evidence="3">
    <location>
        <begin position="191"/>
        <end position="415"/>
    </location>
</feature>
<dbReference type="GO" id="GO:0046872">
    <property type="term" value="F:metal ion binding"/>
    <property type="evidence" value="ECO:0007669"/>
    <property type="project" value="InterPro"/>
</dbReference>
<reference evidence="4 5" key="1">
    <citation type="journal article" date="2016" name="Mol. Biol. Evol.">
        <title>Comparative Genomics of Early-Diverging Mushroom-Forming Fungi Provides Insights into the Origins of Lignocellulose Decay Capabilities.</title>
        <authorList>
            <person name="Nagy L.G."/>
            <person name="Riley R."/>
            <person name="Tritt A."/>
            <person name="Adam C."/>
            <person name="Daum C."/>
            <person name="Floudas D."/>
            <person name="Sun H."/>
            <person name="Yadav J.S."/>
            <person name="Pangilinan J."/>
            <person name="Larsson K.H."/>
            <person name="Matsuura K."/>
            <person name="Barry K."/>
            <person name="Labutti K."/>
            <person name="Kuo R."/>
            <person name="Ohm R.A."/>
            <person name="Bhattacharya S.S."/>
            <person name="Shirouzu T."/>
            <person name="Yoshinaga Y."/>
            <person name="Martin F.M."/>
            <person name="Grigoriev I.V."/>
            <person name="Hibbett D.S."/>
        </authorList>
    </citation>
    <scope>NUCLEOTIDE SEQUENCE [LARGE SCALE GENOMIC DNA]</scope>
    <source>
        <strain evidence="4 5">HHB14362 ss-1</strain>
    </source>
</reference>
<keyword evidence="2" id="KW-0472">Membrane</keyword>
<evidence type="ECO:0000259" key="3">
    <source>
        <dbReference type="PROSITE" id="PS50975"/>
    </source>
</evidence>
<keyword evidence="5" id="KW-1185">Reference proteome</keyword>
<dbReference type="Gene3D" id="3.30.470.20">
    <property type="entry name" value="ATP-grasp fold, B domain"/>
    <property type="match status" value="1"/>
</dbReference>
<protein>
    <recommendedName>
        <fullName evidence="3">ATP-grasp domain-containing protein</fullName>
    </recommendedName>
</protein>
<gene>
    <name evidence="4" type="ORF">NEOLEDRAFT_1065858</name>
</gene>
<dbReference type="InParanoid" id="A0A165SHL5"/>
<dbReference type="GO" id="GO:0005524">
    <property type="term" value="F:ATP binding"/>
    <property type="evidence" value="ECO:0007669"/>
    <property type="project" value="UniProtKB-UniRule"/>
</dbReference>
<evidence type="ECO:0000313" key="4">
    <source>
        <dbReference type="EMBL" id="KZT25173.1"/>
    </source>
</evidence>
<dbReference type="EMBL" id="KV425573">
    <property type="protein sequence ID" value="KZT25173.1"/>
    <property type="molecule type" value="Genomic_DNA"/>
</dbReference>
<name>A0A165SHL5_9AGAM</name>
<dbReference type="Gene3D" id="3.40.50.20">
    <property type="match status" value="1"/>
</dbReference>
<evidence type="ECO:0000313" key="5">
    <source>
        <dbReference type="Proteomes" id="UP000076761"/>
    </source>
</evidence>
<dbReference type="InterPro" id="IPR011761">
    <property type="entry name" value="ATP-grasp"/>
</dbReference>